<accession>A0A511X6Z4</accession>
<reference evidence="2 3" key="1">
    <citation type="submission" date="2019-07" db="EMBL/GenBank/DDBJ databases">
        <title>Whole genome shotgun sequence of Acetobacter nitrogenifigens NBRC 105050.</title>
        <authorList>
            <person name="Hosoyama A."/>
            <person name="Uohara A."/>
            <person name="Ohji S."/>
            <person name="Ichikawa N."/>
        </authorList>
    </citation>
    <scope>NUCLEOTIDE SEQUENCE [LARGE SCALE GENOMIC DNA]</scope>
    <source>
        <strain evidence="2 3">NBRC 105050</strain>
    </source>
</reference>
<dbReference type="EMBL" id="BJYF01000003">
    <property type="protein sequence ID" value="GEN58718.1"/>
    <property type="molecule type" value="Genomic_DNA"/>
</dbReference>
<dbReference type="Gene3D" id="3.40.710.10">
    <property type="entry name" value="DD-peptidase/beta-lactamase superfamily"/>
    <property type="match status" value="1"/>
</dbReference>
<dbReference type="STRING" id="1120919.GCA_000429165_00621"/>
<dbReference type="SUPFAM" id="SSF56601">
    <property type="entry name" value="beta-lactamase/transpeptidase-like"/>
    <property type="match status" value="1"/>
</dbReference>
<proteinExistence type="predicted"/>
<dbReference type="RefSeq" id="WP_035376137.1">
    <property type="nucleotide sequence ID" value="NZ_BAPG01000062.1"/>
</dbReference>
<dbReference type="Proteomes" id="UP000321635">
    <property type="component" value="Unassembled WGS sequence"/>
</dbReference>
<feature type="domain" description="Beta-lactamase-related" evidence="1">
    <location>
        <begin position="100"/>
        <end position="387"/>
    </location>
</feature>
<evidence type="ECO:0000313" key="3">
    <source>
        <dbReference type="Proteomes" id="UP000321635"/>
    </source>
</evidence>
<dbReference type="InterPro" id="IPR012338">
    <property type="entry name" value="Beta-lactam/transpept-like"/>
</dbReference>
<organism evidence="2 3">
    <name type="scientific">Acetobacter nitrogenifigens DSM 23921 = NBRC 105050</name>
    <dbReference type="NCBI Taxonomy" id="1120919"/>
    <lineage>
        <taxon>Bacteria</taxon>
        <taxon>Pseudomonadati</taxon>
        <taxon>Pseudomonadota</taxon>
        <taxon>Alphaproteobacteria</taxon>
        <taxon>Acetobacterales</taxon>
        <taxon>Acetobacteraceae</taxon>
        <taxon>Acetobacter</taxon>
    </lineage>
</organism>
<name>A0A511X6Z4_9PROT</name>
<evidence type="ECO:0000259" key="1">
    <source>
        <dbReference type="Pfam" id="PF00144"/>
    </source>
</evidence>
<dbReference type="Pfam" id="PF00144">
    <property type="entry name" value="Beta-lactamase"/>
    <property type="match status" value="1"/>
</dbReference>
<sequence length="401" mass="43830">MDDTAVTTTVLSAWANVIEQRDAGKAELLARVYDGALPPDRQVEVFSALRDILPCRVVRRGEPRSLAYDDGALRNLLGLKVETAGKVNDFYDYLSLNRVAGVLIAHEGRVVLEHYDLGAGPTTFWPSMSVAKSVSTTLVGMAIKDGLIGSLDDMLEQYLPELKGGAYQGVSVRNLLQMTSGVGWNETYTDPSSDRRRMLALQSAGRPGAILDLMTSLPRVAKPGAVWNYSTGETCVMGYLLRAALGRSLSEYLSEKLWKPLGMEHEAHWWLDAADGTETAGMGLNATLRDFARFGLFVLNGGCIDGKSLLPDGWFAEAGRPRTLSGGDRLDYGYMWWPTSDRDGGFSDGAFSARGIFGQRIYLNPARKTMIVELRARPKPIMEDPVDSNAFAHAVVDVLAK</sequence>
<comment type="caution">
    <text evidence="2">The sequence shown here is derived from an EMBL/GenBank/DDBJ whole genome shotgun (WGS) entry which is preliminary data.</text>
</comment>
<evidence type="ECO:0000313" key="2">
    <source>
        <dbReference type="EMBL" id="GEN58718.1"/>
    </source>
</evidence>
<keyword evidence="3" id="KW-1185">Reference proteome</keyword>
<dbReference type="InterPro" id="IPR001466">
    <property type="entry name" value="Beta-lactam-related"/>
</dbReference>
<dbReference type="AlphaFoldDB" id="A0A511X6Z4"/>
<protein>
    <recommendedName>
        <fullName evidence="1">Beta-lactamase-related domain-containing protein</fullName>
    </recommendedName>
</protein>
<dbReference type="InterPro" id="IPR050789">
    <property type="entry name" value="Diverse_Enzym_Activities"/>
</dbReference>
<dbReference type="PANTHER" id="PTHR43283:SF14">
    <property type="entry name" value="BLL8153 PROTEIN"/>
    <property type="match status" value="1"/>
</dbReference>
<gene>
    <name evidence="2" type="ORF">ANI02nite_06020</name>
</gene>
<dbReference type="PANTHER" id="PTHR43283">
    <property type="entry name" value="BETA-LACTAMASE-RELATED"/>
    <property type="match status" value="1"/>
</dbReference>